<dbReference type="InterPro" id="IPR011990">
    <property type="entry name" value="TPR-like_helical_dom_sf"/>
</dbReference>
<dbReference type="KEGG" id="nhe:NECHADRAFT_82215"/>
<dbReference type="VEuPathDB" id="FungiDB:NECHADRAFT_82215"/>
<evidence type="ECO:0000256" key="1">
    <source>
        <dbReference type="SAM" id="MobiDB-lite"/>
    </source>
</evidence>
<dbReference type="AlphaFoldDB" id="C7ZJS3"/>
<sequence>MEVPLGFPTTSSGQRQWATPEMWQSHRVTIVELYKNHTLKEMMKIMEDKHKFFATIRMYKSHISKWGLQKHFRAKQVQALLHQKAERDATQKASSMYIRGNKVDSKKLQAYINRTSKQNKDRISTAANGGPLSPSAQRLMAAVVACRTPSPVQSFEKRRYTASHRGQRSNNETDLDTEKPLGSRFTWLQTTPPQTLLLSASDAHARTEKCMRCLRDYVADNFESGRWSDDLDERGRVELDQVIDWANIFDDALRFLQREQNQQGFRLVQICFGQYKALLSAGSIRLFFSIYPIFIQLQHYPDLARKMIGYASKMSETIHSTAHPFTALWREFLAMDHDEIRLNWKPLINCYSSFIAEQSNDDSELMFEAVRARNGNIRCQTLDGLVDFNLAEELFQKDITTWENYTHTSSPETVCLKRGLSTFYAIHQRYDDLERIITEIAPWSRPSYLHMLAVAAVDQGDFVQAVELYDAWLTWSKDEFGAGHDEIACACICLENLLRDIGDMEQADIVGKQSEIILDALCVRLGEMEIQETCDEEGLDGNEADLTSSSLNGFDILGDSLTYQGGKALGSVGEDAMGRTSCLKIISKCGFLSSYTDHGGA</sequence>
<feature type="domain" description="Clr5" evidence="2">
    <location>
        <begin position="20"/>
        <end position="70"/>
    </location>
</feature>
<dbReference type="PANTHER" id="PTHR38788">
    <property type="entry name" value="CLR5 DOMAIN-CONTAINING PROTEIN"/>
    <property type="match status" value="1"/>
</dbReference>
<evidence type="ECO:0000313" key="3">
    <source>
        <dbReference type="EMBL" id="EEU35754.1"/>
    </source>
</evidence>
<dbReference type="PANTHER" id="PTHR38788:SF3">
    <property type="entry name" value="CLR5 DOMAIN-CONTAINING PROTEIN"/>
    <property type="match status" value="1"/>
</dbReference>
<name>C7ZJS3_FUSV7</name>
<dbReference type="STRING" id="660122.C7ZJS3"/>
<dbReference type="GeneID" id="9676302"/>
<dbReference type="RefSeq" id="XP_003041467.1">
    <property type="nucleotide sequence ID" value="XM_003041421.1"/>
</dbReference>
<dbReference type="HOGENOM" id="CLU_525983_0_0_1"/>
<dbReference type="Proteomes" id="UP000005206">
    <property type="component" value="Chromosome 7"/>
</dbReference>
<dbReference type="InterPro" id="IPR025676">
    <property type="entry name" value="Clr5_dom"/>
</dbReference>
<dbReference type="SUPFAM" id="SSF48452">
    <property type="entry name" value="TPR-like"/>
    <property type="match status" value="1"/>
</dbReference>
<evidence type="ECO:0000259" key="2">
    <source>
        <dbReference type="Pfam" id="PF14420"/>
    </source>
</evidence>
<dbReference type="InParanoid" id="C7ZJS3"/>
<feature type="region of interest" description="Disordered" evidence="1">
    <location>
        <begin position="155"/>
        <end position="180"/>
    </location>
</feature>
<evidence type="ECO:0000313" key="4">
    <source>
        <dbReference type="Proteomes" id="UP000005206"/>
    </source>
</evidence>
<dbReference type="EMBL" id="GG698935">
    <property type="protein sequence ID" value="EEU35754.1"/>
    <property type="molecule type" value="Genomic_DNA"/>
</dbReference>
<dbReference type="OMA" id="EYKSERM"/>
<keyword evidence="4" id="KW-1185">Reference proteome</keyword>
<protein>
    <recommendedName>
        <fullName evidence="2">Clr5 domain-containing protein</fullName>
    </recommendedName>
</protein>
<accession>C7ZJS3</accession>
<dbReference type="Pfam" id="PF14420">
    <property type="entry name" value="Clr5"/>
    <property type="match status" value="1"/>
</dbReference>
<dbReference type="eggNOG" id="ENOG502R284">
    <property type="taxonomic scope" value="Eukaryota"/>
</dbReference>
<gene>
    <name evidence="3" type="ORF">NECHADRAFT_82215</name>
</gene>
<dbReference type="OrthoDB" id="5308957at2759"/>
<reference evidence="3 4" key="1">
    <citation type="journal article" date="2009" name="PLoS Genet.">
        <title>The genome of Nectria haematococca: contribution of supernumerary chromosomes to gene expansion.</title>
        <authorList>
            <person name="Coleman J.J."/>
            <person name="Rounsley S.D."/>
            <person name="Rodriguez-Carres M."/>
            <person name="Kuo A."/>
            <person name="Wasmann C.C."/>
            <person name="Grimwood J."/>
            <person name="Schmutz J."/>
            <person name="Taga M."/>
            <person name="White G.J."/>
            <person name="Zhou S."/>
            <person name="Schwartz D.C."/>
            <person name="Freitag M."/>
            <person name="Ma L.J."/>
            <person name="Danchin E.G."/>
            <person name="Henrissat B."/>
            <person name="Coutinho P.M."/>
            <person name="Nelson D.R."/>
            <person name="Straney D."/>
            <person name="Napoli C.A."/>
            <person name="Barker B.M."/>
            <person name="Gribskov M."/>
            <person name="Rep M."/>
            <person name="Kroken S."/>
            <person name="Molnar I."/>
            <person name="Rensing C."/>
            <person name="Kennell J.C."/>
            <person name="Zamora J."/>
            <person name="Farman M.L."/>
            <person name="Selker E.U."/>
            <person name="Salamov A."/>
            <person name="Shapiro H."/>
            <person name="Pangilinan J."/>
            <person name="Lindquist E."/>
            <person name="Lamers C."/>
            <person name="Grigoriev I.V."/>
            <person name="Geiser D.M."/>
            <person name="Covert S.F."/>
            <person name="Temporini E."/>
            <person name="Vanetten H.D."/>
        </authorList>
    </citation>
    <scope>NUCLEOTIDE SEQUENCE [LARGE SCALE GENOMIC DNA]</scope>
    <source>
        <strain evidence="4">ATCC MYA-4622 / CBS 123669 / FGSC 9596 / NRRL 45880 / 77-13-4</strain>
    </source>
</reference>
<proteinExistence type="predicted"/>
<organism evidence="3 4">
    <name type="scientific">Fusarium vanettenii (strain ATCC MYA-4622 / CBS 123669 / FGSC 9596 / NRRL 45880 / 77-13-4)</name>
    <name type="common">Fusarium solani subsp. pisi</name>
    <dbReference type="NCBI Taxonomy" id="660122"/>
    <lineage>
        <taxon>Eukaryota</taxon>
        <taxon>Fungi</taxon>
        <taxon>Dikarya</taxon>
        <taxon>Ascomycota</taxon>
        <taxon>Pezizomycotina</taxon>
        <taxon>Sordariomycetes</taxon>
        <taxon>Hypocreomycetidae</taxon>
        <taxon>Hypocreales</taxon>
        <taxon>Nectriaceae</taxon>
        <taxon>Fusarium</taxon>
        <taxon>Fusarium solani species complex</taxon>
        <taxon>Fusarium vanettenii</taxon>
    </lineage>
</organism>